<reference evidence="2 3" key="1">
    <citation type="submission" date="2019-06" db="EMBL/GenBank/DDBJ databases">
        <title>A novel bacterium of genus Pontibacter, isolated from marine sediment.</title>
        <authorList>
            <person name="Huang H."/>
            <person name="Mo K."/>
            <person name="Hu Y."/>
        </authorList>
    </citation>
    <scope>NUCLEOTIDE SEQUENCE [LARGE SCALE GENOMIC DNA]</scope>
    <source>
        <strain evidence="2 3">HB172049</strain>
    </source>
</reference>
<gene>
    <name evidence="2" type="ORF">FJM65_11855</name>
</gene>
<evidence type="ECO:0000256" key="1">
    <source>
        <dbReference type="ARBA" id="ARBA00022649"/>
    </source>
</evidence>
<accession>A0A501W399</accession>
<protein>
    <submittedName>
        <fullName evidence="2">Type II toxin-antitoxin system RelE/ParE family toxin</fullName>
    </submittedName>
</protein>
<dbReference type="RefSeq" id="WP_140622062.1">
    <property type="nucleotide sequence ID" value="NZ_VFRQ01000006.1"/>
</dbReference>
<proteinExistence type="predicted"/>
<organism evidence="2 3">
    <name type="scientific">Pontibacter mangrovi</name>
    <dbReference type="NCBI Taxonomy" id="2589816"/>
    <lineage>
        <taxon>Bacteria</taxon>
        <taxon>Pseudomonadati</taxon>
        <taxon>Bacteroidota</taxon>
        <taxon>Cytophagia</taxon>
        <taxon>Cytophagales</taxon>
        <taxon>Hymenobacteraceae</taxon>
        <taxon>Pontibacter</taxon>
    </lineage>
</organism>
<dbReference type="Gene3D" id="3.30.2310.20">
    <property type="entry name" value="RelE-like"/>
    <property type="match status" value="1"/>
</dbReference>
<keyword evidence="3" id="KW-1185">Reference proteome</keyword>
<dbReference type="AlphaFoldDB" id="A0A501W399"/>
<keyword evidence="1" id="KW-1277">Toxin-antitoxin system</keyword>
<evidence type="ECO:0000313" key="3">
    <source>
        <dbReference type="Proteomes" id="UP000316727"/>
    </source>
</evidence>
<name>A0A501W399_9BACT</name>
<dbReference type="OrthoDB" id="7173315at2"/>
<dbReference type="InterPro" id="IPR035093">
    <property type="entry name" value="RelE/ParE_toxin_dom_sf"/>
</dbReference>
<dbReference type="Pfam" id="PF05016">
    <property type="entry name" value="ParE_toxin"/>
    <property type="match status" value="1"/>
</dbReference>
<dbReference type="InterPro" id="IPR007712">
    <property type="entry name" value="RelE/ParE_toxin"/>
</dbReference>
<evidence type="ECO:0000313" key="2">
    <source>
        <dbReference type="EMBL" id="TPE43758.1"/>
    </source>
</evidence>
<sequence length="67" mass="7735">MLDDISATCRHLAQTPLIRKARNELRKDLRSFPASTYLIFYDVGAAHHIIVRPVLYQRRDVDTPLGE</sequence>
<comment type="caution">
    <text evidence="2">The sequence shown here is derived from an EMBL/GenBank/DDBJ whole genome shotgun (WGS) entry which is preliminary data.</text>
</comment>
<dbReference type="Proteomes" id="UP000316727">
    <property type="component" value="Unassembled WGS sequence"/>
</dbReference>
<dbReference type="EMBL" id="VFRQ01000006">
    <property type="protein sequence ID" value="TPE43758.1"/>
    <property type="molecule type" value="Genomic_DNA"/>
</dbReference>